<comment type="caution">
    <text evidence="2">The sequence shown here is derived from an EMBL/GenBank/DDBJ whole genome shotgun (WGS) entry which is preliminary data.</text>
</comment>
<proteinExistence type="predicted"/>
<dbReference type="InterPro" id="IPR008906">
    <property type="entry name" value="HATC_C_dom"/>
</dbReference>
<dbReference type="GO" id="GO:0005634">
    <property type="term" value="C:nucleus"/>
    <property type="evidence" value="ECO:0007669"/>
    <property type="project" value="TreeGrafter"/>
</dbReference>
<evidence type="ECO:0000313" key="2">
    <source>
        <dbReference type="EMBL" id="KAH9641461.1"/>
    </source>
</evidence>
<dbReference type="GO" id="GO:0006357">
    <property type="term" value="P:regulation of transcription by RNA polymerase II"/>
    <property type="evidence" value="ECO:0007669"/>
    <property type="project" value="TreeGrafter"/>
</dbReference>
<dbReference type="SUPFAM" id="SSF53098">
    <property type="entry name" value="Ribonuclease H-like"/>
    <property type="match status" value="1"/>
</dbReference>
<organism evidence="2 3">
    <name type="scientific">Spodoptera exigua</name>
    <name type="common">Beet armyworm</name>
    <name type="synonym">Noctua fulgens</name>
    <dbReference type="NCBI Taxonomy" id="7107"/>
    <lineage>
        <taxon>Eukaryota</taxon>
        <taxon>Metazoa</taxon>
        <taxon>Ecdysozoa</taxon>
        <taxon>Arthropoda</taxon>
        <taxon>Hexapoda</taxon>
        <taxon>Insecta</taxon>
        <taxon>Pterygota</taxon>
        <taxon>Neoptera</taxon>
        <taxon>Endopterygota</taxon>
        <taxon>Lepidoptera</taxon>
        <taxon>Glossata</taxon>
        <taxon>Ditrysia</taxon>
        <taxon>Noctuoidea</taxon>
        <taxon>Noctuidae</taxon>
        <taxon>Amphipyrinae</taxon>
        <taxon>Spodoptera</taxon>
    </lineage>
</organism>
<evidence type="ECO:0000259" key="1">
    <source>
        <dbReference type="Pfam" id="PF05699"/>
    </source>
</evidence>
<reference evidence="2" key="1">
    <citation type="journal article" date="2021" name="G3 (Bethesda)">
        <title>Genome and transcriptome analysis of the beet armyworm Spodoptera exigua reveals targets for pest control. .</title>
        <authorList>
            <person name="Simon S."/>
            <person name="Breeschoten T."/>
            <person name="Jansen H.J."/>
            <person name="Dirks R.P."/>
            <person name="Schranz M.E."/>
            <person name="Ros V.I.D."/>
        </authorList>
    </citation>
    <scope>NUCLEOTIDE SEQUENCE</scope>
    <source>
        <strain evidence="2">TB_SE_WUR_2020</strain>
    </source>
</reference>
<sequence>MGDDEPLVIRRLKNNMLAGLESRFPLTDVVVAATLLDCRFHGINEIEEFMKTKGTTKVSFLASMVRSRLMTEDIPQNKITDSAGEVGTSSSVNAANFLLDLARKHSATQQDAESAVENECWTYFATASPEHLQPYGGDVLQYWRDKKTCMPSLYALARSILNIPATSTPSERVFSTAGLVITAKRSRLNPIRVNRIVFIHDNYLKESKYSTVTALQSQLNSLRLQQQQLEDTCAREAELREVASNERKIRNEIAKIHREGSTQAWA</sequence>
<feature type="domain" description="HAT C-terminal dimerisation" evidence="1">
    <location>
        <begin position="138"/>
        <end position="202"/>
    </location>
</feature>
<dbReference type="InterPro" id="IPR052717">
    <property type="entry name" value="Vacuolar_transposase_reg"/>
</dbReference>
<gene>
    <name evidence="2" type="ORF">HF086_006077</name>
</gene>
<dbReference type="Proteomes" id="UP000814243">
    <property type="component" value="Unassembled WGS sequence"/>
</dbReference>
<name>A0A922SL37_SPOEX</name>
<accession>A0A922SL37</accession>
<dbReference type="AlphaFoldDB" id="A0A922SL37"/>
<dbReference type="PANTHER" id="PTHR46169">
    <property type="entry name" value="DNA REPLICATION-RELATED ELEMENT FACTOR, ISOFORM A"/>
    <property type="match status" value="1"/>
</dbReference>
<dbReference type="GO" id="GO:0046983">
    <property type="term" value="F:protein dimerization activity"/>
    <property type="evidence" value="ECO:0007669"/>
    <property type="project" value="InterPro"/>
</dbReference>
<protein>
    <recommendedName>
        <fullName evidence="1">HAT C-terminal dimerisation domain-containing protein</fullName>
    </recommendedName>
</protein>
<dbReference type="InterPro" id="IPR012337">
    <property type="entry name" value="RNaseH-like_sf"/>
</dbReference>
<dbReference type="PANTHER" id="PTHR46169:SF29">
    <property type="entry name" value="DNA REPLICATION-RELATED ELEMENT FACTOR, ISOFORM A"/>
    <property type="match status" value="1"/>
</dbReference>
<dbReference type="EMBL" id="JACEFF010000234">
    <property type="protein sequence ID" value="KAH9641461.1"/>
    <property type="molecule type" value="Genomic_DNA"/>
</dbReference>
<evidence type="ECO:0000313" key="3">
    <source>
        <dbReference type="Proteomes" id="UP000814243"/>
    </source>
</evidence>
<dbReference type="Pfam" id="PF05699">
    <property type="entry name" value="Dimer_Tnp_hAT"/>
    <property type="match status" value="1"/>
</dbReference>